<dbReference type="EMBL" id="FOIC01000015">
    <property type="protein sequence ID" value="SET88999.1"/>
    <property type="molecule type" value="Genomic_DNA"/>
</dbReference>
<evidence type="ECO:0000313" key="3">
    <source>
        <dbReference type="Proteomes" id="UP000199320"/>
    </source>
</evidence>
<evidence type="ECO:0000313" key="2">
    <source>
        <dbReference type="EMBL" id="SET88999.1"/>
    </source>
</evidence>
<dbReference type="AlphaFoldDB" id="A0A1G6S2P8"/>
<reference evidence="3 4" key="1">
    <citation type="submission" date="2016-10" db="EMBL/GenBank/DDBJ databases">
        <authorList>
            <person name="Varghese N."/>
            <person name="Submissions S."/>
        </authorList>
    </citation>
    <scope>NUCLEOTIDE SEQUENCE [LARGE SCALE GENOMIC DNA]</scope>
    <source>
        <strain evidence="1 4">CDM_1</strain>
        <strain evidence="3">CDM_6</strain>
    </source>
</reference>
<keyword evidence="3" id="KW-1185">Reference proteome</keyword>
<evidence type="ECO:0008006" key="5">
    <source>
        <dbReference type="Google" id="ProtNLM"/>
    </source>
</evidence>
<sequence length="115" mass="12909">MSDESPFESITLTNQAVLLTVAELARQNETPVQTHDLRKHCQERLADVETEVIGTISEADIIRSLYQLEDEDLVNEIHQSATSPTGKGRPAYTLAVSETTVYDKIDERLHETLVE</sequence>
<dbReference type="RefSeq" id="WP_092934047.1">
    <property type="nucleotide sequence ID" value="NZ_FMZP01000013.1"/>
</dbReference>
<dbReference type="Proteomes" id="UP000199320">
    <property type="component" value="Unassembled WGS sequence"/>
</dbReference>
<dbReference type="OrthoDB" id="217868at2157"/>
<evidence type="ECO:0000313" key="1">
    <source>
        <dbReference type="EMBL" id="SDD11180.1"/>
    </source>
</evidence>
<proteinExistence type="predicted"/>
<name>A0A1G6S2P8_9EURY</name>
<reference evidence="2" key="2">
    <citation type="submission" date="2016-10" db="EMBL/GenBank/DDBJ databases">
        <authorList>
            <person name="de Groot N.N."/>
        </authorList>
    </citation>
    <scope>NUCLEOTIDE SEQUENCE [LARGE SCALE GENOMIC DNA]</scope>
    <source>
        <strain evidence="2">CDM_6</strain>
    </source>
</reference>
<gene>
    <name evidence="2" type="ORF">SAMN04488694_11591</name>
    <name evidence="1" type="ORF">SAMN05192552_10132</name>
</gene>
<dbReference type="EMBL" id="FMZP01000013">
    <property type="protein sequence ID" value="SDD11180.1"/>
    <property type="molecule type" value="Genomic_DNA"/>
</dbReference>
<protein>
    <recommendedName>
        <fullName evidence="5">Transcriptional regulator</fullName>
    </recommendedName>
</protein>
<accession>A0A1G6S2P8</accession>
<dbReference type="Proteomes" id="UP000324021">
    <property type="component" value="Unassembled WGS sequence"/>
</dbReference>
<evidence type="ECO:0000313" key="4">
    <source>
        <dbReference type="Proteomes" id="UP000324021"/>
    </source>
</evidence>
<organism evidence="1 4">
    <name type="scientific">Natrinema hispanicum</name>
    <dbReference type="NCBI Taxonomy" id="392421"/>
    <lineage>
        <taxon>Archaea</taxon>
        <taxon>Methanobacteriati</taxon>
        <taxon>Methanobacteriota</taxon>
        <taxon>Stenosarchaea group</taxon>
        <taxon>Halobacteria</taxon>
        <taxon>Halobacteriales</taxon>
        <taxon>Natrialbaceae</taxon>
        <taxon>Natrinema</taxon>
    </lineage>
</organism>